<comment type="caution">
    <text evidence="4">The sequence shown here is derived from an EMBL/GenBank/DDBJ whole genome shotgun (WGS) entry which is preliminary data.</text>
</comment>
<dbReference type="EMBL" id="QJKJ01005709">
    <property type="protein sequence ID" value="RDX89298.1"/>
    <property type="molecule type" value="Genomic_DNA"/>
</dbReference>
<dbReference type="Gene3D" id="3.30.70.270">
    <property type="match status" value="2"/>
</dbReference>
<dbReference type="Pfam" id="PF00078">
    <property type="entry name" value="RVT_1"/>
    <property type="match status" value="1"/>
</dbReference>
<dbReference type="InterPro" id="IPR000477">
    <property type="entry name" value="RT_dom"/>
</dbReference>
<dbReference type="SUPFAM" id="SSF56672">
    <property type="entry name" value="DNA/RNA polymerases"/>
    <property type="match status" value="1"/>
</dbReference>
<evidence type="ECO:0000259" key="2">
    <source>
        <dbReference type="Pfam" id="PF00078"/>
    </source>
</evidence>
<feature type="domain" description="Reverse transcriptase" evidence="2">
    <location>
        <begin position="53"/>
        <end position="200"/>
    </location>
</feature>
<evidence type="ECO:0000313" key="4">
    <source>
        <dbReference type="EMBL" id="RDX89298.1"/>
    </source>
</evidence>
<feature type="non-terminal residue" evidence="4">
    <location>
        <position position="1"/>
    </location>
</feature>
<dbReference type="FunFam" id="3.30.70.270:FF:000063">
    <property type="entry name" value="Zinc knuckle domaincontaining protein"/>
    <property type="match status" value="1"/>
</dbReference>
<dbReference type="Gene3D" id="3.10.10.10">
    <property type="entry name" value="HIV Type 1 Reverse Transcriptase, subunit A, domain 1"/>
    <property type="match status" value="2"/>
</dbReference>
<dbReference type="InterPro" id="IPR043502">
    <property type="entry name" value="DNA/RNA_pol_sf"/>
</dbReference>
<keyword evidence="5" id="KW-1185">Reference proteome</keyword>
<sequence length="318" mass="36611">MQGHDFTADAIMIPLIGCDMVLGMQWLRLLEVIAWGCMNLVMKFWRDGHKVRFSADKGRSTIQPSTSPFAAPIVMVKKKDESWRMVGQGVFKKLDPRSIYHQIRMRPEDVKTTFQTDSSQYEFIAMSFGLTNALTTFQGTMNAIFEQQLRRYVLVSFDNILVYSKDDKQHVQHLKQVEYLEHLISAEGVSTDPSKVQAIKVWLEPYSVKQLRSFLGLAGYYKRFIRGYSMVDAPLTNLLKKEAFEWDDSTRDNVFNKLKKELTSTPVLALHDMQKQFEVETDASNIGIGTVLMQEKHLIAFISKQSMKFLLKQRVSTS</sequence>
<dbReference type="InterPro" id="IPR050951">
    <property type="entry name" value="Retrovirus_Pol_polyprotein"/>
</dbReference>
<feature type="domain" description="Reverse transcriptase/retrotransposon-derived protein RNase H-like" evidence="3">
    <location>
        <begin position="250"/>
        <end position="305"/>
    </location>
</feature>
<dbReference type="Pfam" id="PF17919">
    <property type="entry name" value="RT_RNaseH_2"/>
    <property type="match status" value="1"/>
</dbReference>
<dbReference type="OrthoDB" id="1909920at2759"/>
<organism evidence="4 5">
    <name type="scientific">Mucuna pruriens</name>
    <name type="common">Velvet bean</name>
    <name type="synonym">Dolichos pruriens</name>
    <dbReference type="NCBI Taxonomy" id="157652"/>
    <lineage>
        <taxon>Eukaryota</taxon>
        <taxon>Viridiplantae</taxon>
        <taxon>Streptophyta</taxon>
        <taxon>Embryophyta</taxon>
        <taxon>Tracheophyta</taxon>
        <taxon>Spermatophyta</taxon>
        <taxon>Magnoliopsida</taxon>
        <taxon>eudicotyledons</taxon>
        <taxon>Gunneridae</taxon>
        <taxon>Pentapetalae</taxon>
        <taxon>rosids</taxon>
        <taxon>fabids</taxon>
        <taxon>Fabales</taxon>
        <taxon>Fabaceae</taxon>
        <taxon>Papilionoideae</taxon>
        <taxon>50 kb inversion clade</taxon>
        <taxon>NPAAA clade</taxon>
        <taxon>indigoferoid/millettioid clade</taxon>
        <taxon>Phaseoleae</taxon>
        <taxon>Mucuna</taxon>
    </lineage>
</organism>
<dbReference type="GO" id="GO:0003824">
    <property type="term" value="F:catalytic activity"/>
    <property type="evidence" value="ECO:0007669"/>
    <property type="project" value="UniProtKB-KW"/>
</dbReference>
<accession>A0A371GFF1</accession>
<evidence type="ECO:0000256" key="1">
    <source>
        <dbReference type="ARBA" id="ARBA00023268"/>
    </source>
</evidence>
<dbReference type="Proteomes" id="UP000257109">
    <property type="component" value="Unassembled WGS sequence"/>
</dbReference>
<proteinExistence type="predicted"/>
<dbReference type="PANTHER" id="PTHR37984:SF5">
    <property type="entry name" value="PROTEIN NYNRIN-LIKE"/>
    <property type="match status" value="1"/>
</dbReference>
<name>A0A371GFF1_MUCPR</name>
<keyword evidence="1" id="KW-0511">Multifunctional enzyme</keyword>
<dbReference type="CDD" id="cd01647">
    <property type="entry name" value="RT_LTR"/>
    <property type="match status" value="1"/>
</dbReference>
<dbReference type="InterPro" id="IPR041577">
    <property type="entry name" value="RT_RNaseH_2"/>
</dbReference>
<evidence type="ECO:0000259" key="3">
    <source>
        <dbReference type="Pfam" id="PF17919"/>
    </source>
</evidence>
<reference evidence="4" key="1">
    <citation type="submission" date="2018-05" db="EMBL/GenBank/DDBJ databases">
        <title>Draft genome of Mucuna pruriens seed.</title>
        <authorList>
            <person name="Nnadi N.E."/>
            <person name="Vos R."/>
            <person name="Hasami M.H."/>
            <person name="Devisetty U.K."/>
            <person name="Aguiy J.C."/>
        </authorList>
    </citation>
    <scope>NUCLEOTIDE SEQUENCE [LARGE SCALE GENOMIC DNA]</scope>
    <source>
        <strain evidence="4">JCA_2017</strain>
    </source>
</reference>
<dbReference type="AlphaFoldDB" id="A0A371GFF1"/>
<protein>
    <submittedName>
        <fullName evidence="4">Retrovirus-related Pol polyprotein from transposon 17.6</fullName>
    </submittedName>
</protein>
<evidence type="ECO:0000313" key="5">
    <source>
        <dbReference type="Proteomes" id="UP000257109"/>
    </source>
</evidence>
<gene>
    <name evidence="4" type="primary">pol</name>
    <name evidence="4" type="ORF">CR513_28993</name>
</gene>
<dbReference type="InterPro" id="IPR043128">
    <property type="entry name" value="Rev_trsase/Diguanyl_cyclase"/>
</dbReference>
<dbReference type="PANTHER" id="PTHR37984">
    <property type="entry name" value="PROTEIN CBG26694"/>
    <property type="match status" value="1"/>
</dbReference>